<gene>
    <name evidence="2" type="ORF">FIJ20_17400</name>
</gene>
<dbReference type="RefSeq" id="WP_194178779.1">
    <property type="nucleotide sequence ID" value="NZ_JAAOLL010000003.1"/>
</dbReference>
<proteinExistence type="predicted"/>
<evidence type="ECO:0000313" key="2">
    <source>
        <dbReference type="EMBL" id="EFB2193968.1"/>
    </source>
</evidence>
<dbReference type="EMBL" id="AASDFP010000038">
    <property type="protein sequence ID" value="EFB2193968.1"/>
    <property type="molecule type" value="Genomic_DNA"/>
</dbReference>
<sequence length="80" mass="9567">MISYTFVGALATLFTCFIRHTTTRRREAVNLEGRIKQLEVKVEQFEKKHENLEDDIDDLFRLTEELRDIKQDLKKILSRL</sequence>
<reference evidence="2 3" key="1">
    <citation type="submission" date="2019-06" db="EMBL/GenBank/DDBJ databases">
        <authorList>
            <consortium name="NARMS: The National Antimicrobial Resistance Monitoring System"/>
        </authorList>
    </citation>
    <scope>NUCLEOTIDE SEQUENCE [LARGE SCALE GENOMIC DNA]</scope>
    <source>
        <strain evidence="2 3">FSIS11921886</strain>
    </source>
</reference>
<keyword evidence="1" id="KW-0175">Coiled coil</keyword>
<comment type="caution">
    <text evidence="2">The sequence shown here is derived from an EMBL/GenBank/DDBJ whole genome shotgun (WGS) entry which is preliminary data.</text>
</comment>
<evidence type="ECO:0000313" key="3">
    <source>
        <dbReference type="Proteomes" id="UP000519859"/>
    </source>
</evidence>
<protein>
    <submittedName>
        <fullName evidence="2">Uncharacterized protein</fullName>
    </submittedName>
</protein>
<accession>A0A8S7CRH3</accession>
<dbReference type="Proteomes" id="UP000519859">
    <property type="component" value="Unassembled WGS sequence"/>
</dbReference>
<evidence type="ECO:0000256" key="1">
    <source>
        <dbReference type="SAM" id="Coils"/>
    </source>
</evidence>
<dbReference type="AlphaFoldDB" id="A0A8S7CRH3"/>
<feature type="coiled-coil region" evidence="1">
    <location>
        <begin position="28"/>
        <end position="79"/>
    </location>
</feature>
<name>A0A8S7CRH3_ECOLX</name>
<organism evidence="2 3">
    <name type="scientific">Escherichia coli</name>
    <dbReference type="NCBI Taxonomy" id="562"/>
    <lineage>
        <taxon>Bacteria</taxon>
        <taxon>Pseudomonadati</taxon>
        <taxon>Pseudomonadota</taxon>
        <taxon>Gammaproteobacteria</taxon>
        <taxon>Enterobacterales</taxon>
        <taxon>Enterobacteriaceae</taxon>
        <taxon>Escherichia</taxon>
    </lineage>
</organism>